<organism evidence="1 2">
    <name type="scientific">Quercus lobata</name>
    <name type="common">Valley oak</name>
    <dbReference type="NCBI Taxonomy" id="97700"/>
    <lineage>
        <taxon>Eukaryota</taxon>
        <taxon>Viridiplantae</taxon>
        <taxon>Streptophyta</taxon>
        <taxon>Embryophyta</taxon>
        <taxon>Tracheophyta</taxon>
        <taxon>Spermatophyta</taxon>
        <taxon>Magnoliopsida</taxon>
        <taxon>eudicotyledons</taxon>
        <taxon>Gunneridae</taxon>
        <taxon>Pentapetalae</taxon>
        <taxon>rosids</taxon>
        <taxon>fabids</taxon>
        <taxon>Fagales</taxon>
        <taxon>Fagaceae</taxon>
        <taxon>Quercus</taxon>
    </lineage>
</organism>
<accession>A0A7N2LM03</accession>
<dbReference type="Gramene" id="QL04p096900:mrna">
    <property type="protein sequence ID" value="QL04p096900:mrna"/>
    <property type="gene ID" value="QL04p096900"/>
</dbReference>
<dbReference type="Proteomes" id="UP000594261">
    <property type="component" value="Chromosome 4"/>
</dbReference>
<reference evidence="1" key="2">
    <citation type="submission" date="2021-01" db="UniProtKB">
        <authorList>
            <consortium name="EnsemblPlants"/>
        </authorList>
    </citation>
    <scope>IDENTIFICATION</scope>
</reference>
<dbReference type="EnsemblPlants" id="QL04p096900:mrna">
    <property type="protein sequence ID" value="QL04p096900:mrna"/>
    <property type="gene ID" value="QL04p096900"/>
</dbReference>
<dbReference type="AlphaFoldDB" id="A0A7N2LM03"/>
<dbReference type="InParanoid" id="A0A7N2LM03"/>
<dbReference type="Pfam" id="PF14299">
    <property type="entry name" value="PP2"/>
    <property type="match status" value="1"/>
</dbReference>
<evidence type="ECO:0000313" key="1">
    <source>
        <dbReference type="EnsemblPlants" id="QL04p096900:mrna"/>
    </source>
</evidence>
<keyword evidence="2" id="KW-1185">Reference proteome</keyword>
<reference evidence="1 2" key="1">
    <citation type="journal article" date="2016" name="G3 (Bethesda)">
        <title>First Draft Assembly and Annotation of the Genome of a California Endemic Oak Quercus lobata Nee (Fagaceae).</title>
        <authorList>
            <person name="Sork V.L."/>
            <person name="Fitz-Gibbon S.T."/>
            <person name="Puiu D."/>
            <person name="Crepeau M."/>
            <person name="Gugger P.F."/>
            <person name="Sherman R."/>
            <person name="Stevens K."/>
            <person name="Langley C.H."/>
            <person name="Pellegrini M."/>
            <person name="Salzberg S.L."/>
        </authorList>
    </citation>
    <scope>NUCLEOTIDE SEQUENCE [LARGE SCALE GENOMIC DNA]</scope>
    <source>
        <strain evidence="1 2">cv. SW786</strain>
    </source>
</reference>
<sequence>MAPREIEEVEQTGDIDSVKAPGEEIVTTSKEDTRPALTFLSIFKDAKIPINASDPGKLCKMLSEGVFLEYYAGVPLQKGKPLEPNCIKYFVDKENKNCFKLFARVLSIIWGATEKYWSWNMEQDRKHKQVCLYLVVNPRKEFVDSEFALGCASKFY</sequence>
<evidence type="ECO:0000313" key="2">
    <source>
        <dbReference type="Proteomes" id="UP000594261"/>
    </source>
</evidence>
<protein>
    <submittedName>
        <fullName evidence="1">Uncharacterized protein</fullName>
    </submittedName>
</protein>
<proteinExistence type="predicted"/>
<dbReference type="EMBL" id="LRBV02000004">
    <property type="status" value="NOT_ANNOTATED_CDS"/>
    <property type="molecule type" value="Genomic_DNA"/>
</dbReference>
<dbReference type="InterPro" id="IPR025886">
    <property type="entry name" value="PP2-like"/>
</dbReference>
<name>A0A7N2LM03_QUELO</name>